<gene>
    <name evidence="3" type="ORF">Glove_712g11</name>
</gene>
<evidence type="ECO:0000256" key="1">
    <source>
        <dbReference type="SAM" id="MobiDB-lite"/>
    </source>
</evidence>
<feature type="domain" description="TLDc" evidence="2">
    <location>
        <begin position="333"/>
        <end position="543"/>
    </location>
</feature>
<dbReference type="Pfam" id="PF07534">
    <property type="entry name" value="TLD"/>
    <property type="match status" value="1"/>
</dbReference>
<dbReference type="AlphaFoldDB" id="A0A397G719"/>
<dbReference type="STRING" id="1348612.A0A397G719"/>
<evidence type="ECO:0000313" key="4">
    <source>
        <dbReference type="Proteomes" id="UP000266861"/>
    </source>
</evidence>
<dbReference type="EMBL" id="PQFF01000566">
    <property type="protein sequence ID" value="RHZ44693.1"/>
    <property type="molecule type" value="Genomic_DNA"/>
</dbReference>
<dbReference type="PANTHER" id="PTHR23354">
    <property type="entry name" value="NUCLEOLAR PROTEIN 7/ESTROGEN RECEPTOR COACTIVATOR-RELATED"/>
    <property type="match status" value="1"/>
</dbReference>
<evidence type="ECO:0000259" key="2">
    <source>
        <dbReference type="PROSITE" id="PS51886"/>
    </source>
</evidence>
<dbReference type="SMART" id="SM00584">
    <property type="entry name" value="TLDc"/>
    <property type="match status" value="1"/>
</dbReference>
<feature type="compositionally biased region" description="Basic and acidic residues" evidence="1">
    <location>
        <begin position="546"/>
        <end position="563"/>
    </location>
</feature>
<name>A0A397G719_9GLOM</name>
<dbReference type="PROSITE" id="PS51886">
    <property type="entry name" value="TLDC"/>
    <property type="match status" value="1"/>
</dbReference>
<reference evidence="3 4" key="1">
    <citation type="submission" date="2018-08" db="EMBL/GenBank/DDBJ databases">
        <title>Genome and evolution of the arbuscular mycorrhizal fungus Diversispora epigaea (formerly Glomus versiforme) and its bacterial endosymbionts.</title>
        <authorList>
            <person name="Sun X."/>
            <person name="Fei Z."/>
            <person name="Harrison M."/>
        </authorList>
    </citation>
    <scope>NUCLEOTIDE SEQUENCE [LARGE SCALE GENOMIC DNA]</scope>
    <source>
        <strain evidence="3 4">IT104</strain>
    </source>
</reference>
<comment type="caution">
    <text evidence="3">The sequence shown here is derived from an EMBL/GenBank/DDBJ whole genome shotgun (WGS) entry which is preliminary data.</text>
</comment>
<dbReference type="InterPro" id="IPR006571">
    <property type="entry name" value="TLDc_dom"/>
</dbReference>
<dbReference type="OrthoDB" id="289228at2759"/>
<dbReference type="Proteomes" id="UP000266861">
    <property type="component" value="Unassembled WGS sequence"/>
</dbReference>
<proteinExistence type="predicted"/>
<sequence>MGQTHSSSNNNNGNHNHKNKENKTINNIFGRNYSINNIINNSDKIALELERKNFTYIESFSLQSTFENICKIDENGVGYINEESFMGYLGFPESIGIGPIIYRSFIYLASYPTCIHDNKKSLNYNGLLIAISVYCDKIKDVINEDRIKLLFDSLTTSTHQVEEKEKEPPNASASLKFDVDNDEDFLKLITQAENNVTKVTCQDILSILTGLIWLMTSEMIIFSNLKPERLVLNMKELTLPEHIQKIHKIGSKIVESIARCDSNLRKFNSEEILKESISWPIFKEFVKRNAPNIFRGFSTFFYTQFCIGQTLSAQRSDTLFFGNNLPTLDNPSELFNYINMTLLLWMLPEKIILNNNEWNCLYSGSKHGFSMNRFSSQVFKYPGPTIMLIRAEILPPKRRSFNNNNNNNNSNSGNIIILGAYVSNQWHSTNSSKNCFGSEECFLFELYPTYEISPASKKNSNYVYYNSSVGIGFGGLATSGLTSSKIVGMEENSFVLQLDNTLQFGKYRVDPYRNLAPTYSLSVTREFIDIDFEVLEIEVVGTGGRNSKEKQEKEQRWEESEAAKRRRSLRRSSSSRVDKEILKLAGIIDVESRSRFERTKSSII</sequence>
<feature type="region of interest" description="Disordered" evidence="1">
    <location>
        <begin position="1"/>
        <end position="22"/>
    </location>
</feature>
<accession>A0A397G719</accession>
<organism evidence="3 4">
    <name type="scientific">Diversispora epigaea</name>
    <dbReference type="NCBI Taxonomy" id="1348612"/>
    <lineage>
        <taxon>Eukaryota</taxon>
        <taxon>Fungi</taxon>
        <taxon>Fungi incertae sedis</taxon>
        <taxon>Mucoromycota</taxon>
        <taxon>Glomeromycotina</taxon>
        <taxon>Glomeromycetes</taxon>
        <taxon>Diversisporales</taxon>
        <taxon>Diversisporaceae</taxon>
        <taxon>Diversispora</taxon>
    </lineage>
</organism>
<keyword evidence="4" id="KW-1185">Reference proteome</keyword>
<evidence type="ECO:0000313" key="3">
    <source>
        <dbReference type="EMBL" id="RHZ44693.1"/>
    </source>
</evidence>
<protein>
    <recommendedName>
        <fullName evidence="2">TLDc domain-containing protein</fullName>
    </recommendedName>
</protein>
<feature type="region of interest" description="Disordered" evidence="1">
    <location>
        <begin position="544"/>
        <end position="576"/>
    </location>
</feature>
<feature type="compositionally biased region" description="Low complexity" evidence="1">
    <location>
        <begin position="1"/>
        <end position="14"/>
    </location>
</feature>